<feature type="coiled-coil region" evidence="1">
    <location>
        <begin position="495"/>
        <end position="522"/>
    </location>
</feature>
<proteinExistence type="predicted"/>
<protein>
    <recommendedName>
        <fullName evidence="4">Integrase</fullName>
    </recommendedName>
</protein>
<evidence type="ECO:0000256" key="1">
    <source>
        <dbReference type="SAM" id="Coils"/>
    </source>
</evidence>
<gene>
    <name evidence="2" type="ORF">HJ526_05195</name>
</gene>
<keyword evidence="1" id="KW-0175">Coiled coil</keyword>
<evidence type="ECO:0008006" key="4">
    <source>
        <dbReference type="Google" id="ProtNLM"/>
    </source>
</evidence>
<dbReference type="Proteomes" id="UP000523601">
    <property type="component" value="Unassembled WGS sequence"/>
</dbReference>
<dbReference type="RefSeq" id="WP_176853220.1">
    <property type="nucleotide sequence ID" value="NZ_JABCJD010000002.1"/>
</dbReference>
<dbReference type="SUPFAM" id="SSF56349">
    <property type="entry name" value="DNA breaking-rejoining enzymes"/>
    <property type="match status" value="1"/>
</dbReference>
<organism evidence="2 3">
    <name type="scientific">Donghicola mangrovi</name>
    <dbReference type="NCBI Taxonomy" id="2729614"/>
    <lineage>
        <taxon>Bacteria</taxon>
        <taxon>Pseudomonadati</taxon>
        <taxon>Pseudomonadota</taxon>
        <taxon>Alphaproteobacteria</taxon>
        <taxon>Rhodobacterales</taxon>
        <taxon>Roseobacteraceae</taxon>
        <taxon>Donghicola</taxon>
    </lineage>
</organism>
<dbReference type="InterPro" id="IPR011010">
    <property type="entry name" value="DNA_brk_join_enz"/>
</dbReference>
<dbReference type="EMBL" id="JABCJD010000002">
    <property type="protein sequence ID" value="NVO26804.1"/>
    <property type="molecule type" value="Genomic_DNA"/>
</dbReference>
<sequence>MTEIYIFEPRGDDAEQNLADYIEAAKSLPFLSSAGFEWDESAWDLSKFLGQKPGRASKANFHGLDGIFLEFAKAFTAHRIGGTLGRSKNIAYYTRVLPRFREILEEASTMGLSSPTQLSLDVFDAVSGALKNRAKSPQGAQHTLLALETIYTALSDAGILRVPFEWKPNHGHKHSNRNRITTVKARRAITEGEIDKLAEAFRKASTPREIIVSSVMTLLCCFPARVTEVLLLPADAEAVEHPGGGLRAGIRWQPLKGGEPQVKYIPNAMLPVAQKALQNIKEVTEPARQAAREIASGSNAFKAPRGFPILDKDTGLTYEQALCVVFHGQMASDRTPGAAKISGVNATQIGQALYRLKKNDDYPVIPSIFESIGIIEPTDPDLDITTHMCRHYLNTIANKSDVPQSDIALWSGRKLMTQNSAYDHETAEDLFVRIKAVRNPEKLPVIPIEDQETWSLSVIKEAAHTTEFGYCLQSLRQDPCHMFGRCLNCTSLVCIKGATQKLENIKAELDRTLQLRELARERVARGMKVLDAWMTGYDAKVERLTQLVIALERDDIADGTPITLAKVTGKALPQYDPIAIGKSQVRKRRQLARKL</sequence>
<accession>A0ABX2PCP2</accession>
<evidence type="ECO:0000313" key="2">
    <source>
        <dbReference type="EMBL" id="NVO26804.1"/>
    </source>
</evidence>
<keyword evidence="3" id="KW-1185">Reference proteome</keyword>
<evidence type="ECO:0000313" key="3">
    <source>
        <dbReference type="Proteomes" id="UP000523601"/>
    </source>
</evidence>
<reference evidence="2 3" key="1">
    <citation type="submission" date="2020-04" db="EMBL/GenBank/DDBJ databases">
        <title>Donghicola sp., a member of the Rhodobacteraceae family isolated from mangrove forest in Thailand.</title>
        <authorList>
            <person name="Charoenyingcharoen P."/>
            <person name="Yukphan P."/>
        </authorList>
    </citation>
    <scope>NUCLEOTIDE SEQUENCE [LARGE SCALE GENOMIC DNA]</scope>
    <source>
        <strain evidence="2 3">C2-DW-16</strain>
    </source>
</reference>
<comment type="caution">
    <text evidence="2">The sequence shown here is derived from an EMBL/GenBank/DDBJ whole genome shotgun (WGS) entry which is preliminary data.</text>
</comment>
<name>A0ABX2PCP2_9RHOB</name>